<reference evidence="2" key="1">
    <citation type="submission" date="2023-07" db="EMBL/GenBank/DDBJ databases">
        <title>Genome content predicts the carbon catabolic preferences of heterotrophic bacteria.</title>
        <authorList>
            <person name="Gralka M."/>
        </authorList>
    </citation>
    <scope>NUCLEOTIDE SEQUENCE</scope>
    <source>
        <strain evidence="2">G2M05</strain>
    </source>
</reference>
<dbReference type="PANTHER" id="PTHR15020:SF50">
    <property type="entry name" value="UPF0659 PROTEIN YMR090W"/>
    <property type="match status" value="1"/>
</dbReference>
<organism evidence="2 3">
    <name type="scientific">Photobacterium sanguinicancri</name>
    <dbReference type="NCBI Taxonomy" id="875932"/>
    <lineage>
        <taxon>Bacteria</taxon>
        <taxon>Pseudomonadati</taxon>
        <taxon>Pseudomonadota</taxon>
        <taxon>Gammaproteobacteria</taxon>
        <taxon>Vibrionales</taxon>
        <taxon>Vibrionaceae</taxon>
        <taxon>Photobacterium</taxon>
    </lineage>
</organism>
<dbReference type="RefSeq" id="WP_303498492.1">
    <property type="nucleotide sequence ID" value="NZ_JAUOPU010000003.1"/>
</dbReference>
<proteinExistence type="predicted"/>
<dbReference type="AlphaFoldDB" id="A0AAW7Y065"/>
<dbReference type="InterPro" id="IPR016040">
    <property type="entry name" value="NAD(P)-bd_dom"/>
</dbReference>
<dbReference type="Gene3D" id="3.40.50.720">
    <property type="entry name" value="NAD(P)-binding Rossmann-like Domain"/>
    <property type="match status" value="1"/>
</dbReference>
<evidence type="ECO:0000313" key="2">
    <source>
        <dbReference type="EMBL" id="MDO6541737.1"/>
    </source>
</evidence>
<dbReference type="Pfam" id="PF13460">
    <property type="entry name" value="NAD_binding_10"/>
    <property type="match status" value="1"/>
</dbReference>
<dbReference type="PANTHER" id="PTHR15020">
    <property type="entry name" value="FLAVIN REDUCTASE-RELATED"/>
    <property type="match status" value="1"/>
</dbReference>
<dbReference type="EMBL" id="JAUOPU010000003">
    <property type="protein sequence ID" value="MDO6541737.1"/>
    <property type="molecule type" value="Genomic_DNA"/>
</dbReference>
<dbReference type="Proteomes" id="UP001170624">
    <property type="component" value="Unassembled WGS sequence"/>
</dbReference>
<comment type="caution">
    <text evidence="2">The sequence shown here is derived from an EMBL/GenBank/DDBJ whole genome shotgun (WGS) entry which is preliminary data.</text>
</comment>
<gene>
    <name evidence="2" type="ORF">Q4568_04290</name>
</gene>
<dbReference type="SUPFAM" id="SSF51735">
    <property type="entry name" value="NAD(P)-binding Rossmann-fold domains"/>
    <property type="match status" value="1"/>
</dbReference>
<protein>
    <submittedName>
        <fullName evidence="2">SDR family oxidoreductase</fullName>
    </submittedName>
</protein>
<accession>A0AAW7Y065</accession>
<evidence type="ECO:0000259" key="1">
    <source>
        <dbReference type="Pfam" id="PF13460"/>
    </source>
</evidence>
<sequence length="220" mass="23687">MTQQKLLILGASGGCGQWAVELAVAQGYLVTVLIRQNSQYTPPAGVKVIYGNILDPQTVKDAMSNQNAVISCLGIKRKTAKNPWSALASPSDLATQSTKNIVDAMTFHDIKRLVVVSAAGVAESFSNISTIMKLLIKGSNINKTSNDFAAMEKILANSAIDSLAVRPVGLVDQQTDKKAVIVDHFDLSSQISKKDVAQWMLDAIARPDPFDSPTEMIGWQ</sequence>
<evidence type="ECO:0000313" key="3">
    <source>
        <dbReference type="Proteomes" id="UP001170624"/>
    </source>
</evidence>
<dbReference type="InterPro" id="IPR036291">
    <property type="entry name" value="NAD(P)-bd_dom_sf"/>
</dbReference>
<feature type="domain" description="NAD(P)-binding" evidence="1">
    <location>
        <begin position="10"/>
        <end position="207"/>
    </location>
</feature>
<name>A0AAW7Y065_9GAMM</name>